<gene>
    <name evidence="8" type="ORF">SISSUDRAFT_1057026</name>
</gene>
<evidence type="ECO:0000313" key="8">
    <source>
        <dbReference type="EMBL" id="KZT44017.1"/>
    </source>
</evidence>
<dbReference type="AlphaFoldDB" id="A0A166ISA5"/>
<dbReference type="PANTHER" id="PTHR28595:SF1">
    <property type="entry name" value="LARGE RIBOSOMAL SUBUNIT PROTEIN ML54"/>
    <property type="match status" value="1"/>
</dbReference>
<evidence type="ECO:0000256" key="2">
    <source>
        <dbReference type="ARBA" id="ARBA00022946"/>
    </source>
</evidence>
<dbReference type="STRING" id="1314776.A0A166ISA5"/>
<keyword evidence="2" id="KW-0809">Transit peptide</keyword>
<accession>A0A166ISA5</accession>
<dbReference type="InterPro" id="IPR013870">
    <property type="entry name" value="Ribosomal_mL54"/>
</dbReference>
<dbReference type="PANTHER" id="PTHR28595">
    <property type="entry name" value="39S RIBOSOMAL PROTEIN L54, MITOCHONDRIAL"/>
    <property type="match status" value="1"/>
</dbReference>
<evidence type="ECO:0000256" key="4">
    <source>
        <dbReference type="ARBA" id="ARBA00023128"/>
    </source>
</evidence>
<comment type="subcellular location">
    <subcellularLocation>
        <location evidence="1">Mitochondrion</location>
    </subcellularLocation>
</comment>
<dbReference type="OrthoDB" id="10252718at2759"/>
<evidence type="ECO:0000256" key="7">
    <source>
        <dbReference type="ARBA" id="ARBA00035179"/>
    </source>
</evidence>
<evidence type="ECO:0000313" key="9">
    <source>
        <dbReference type="Proteomes" id="UP000076798"/>
    </source>
</evidence>
<dbReference type="Proteomes" id="UP000076798">
    <property type="component" value="Unassembled WGS sequence"/>
</dbReference>
<protein>
    <recommendedName>
        <fullName evidence="7">Large ribosomal subunit protein mL54</fullName>
    </recommendedName>
</protein>
<evidence type="ECO:0000256" key="3">
    <source>
        <dbReference type="ARBA" id="ARBA00022980"/>
    </source>
</evidence>
<comment type="similarity">
    <text evidence="6">Belongs to the mitochondrion-specific ribosomal protein mL54 family.</text>
</comment>
<reference evidence="8 9" key="1">
    <citation type="journal article" date="2016" name="Mol. Biol. Evol.">
        <title>Comparative Genomics of Early-Diverging Mushroom-Forming Fungi Provides Insights into the Origins of Lignocellulose Decay Capabilities.</title>
        <authorList>
            <person name="Nagy L.G."/>
            <person name="Riley R."/>
            <person name="Tritt A."/>
            <person name="Adam C."/>
            <person name="Daum C."/>
            <person name="Floudas D."/>
            <person name="Sun H."/>
            <person name="Yadav J.S."/>
            <person name="Pangilinan J."/>
            <person name="Larsson K.H."/>
            <person name="Matsuura K."/>
            <person name="Barry K."/>
            <person name="Labutti K."/>
            <person name="Kuo R."/>
            <person name="Ohm R.A."/>
            <person name="Bhattacharya S.S."/>
            <person name="Shirouzu T."/>
            <person name="Yoshinaga Y."/>
            <person name="Martin F.M."/>
            <person name="Grigoriev I.V."/>
            <person name="Hibbett D.S."/>
        </authorList>
    </citation>
    <scope>NUCLEOTIDE SEQUENCE [LARGE SCALE GENOMIC DNA]</scope>
    <source>
        <strain evidence="8 9">HHB10207 ss-3</strain>
    </source>
</reference>
<sequence>MSALLECRRLLLSFRSVEKAAAGTRLFLSTKASKPGDAAVVSSCPANTIINGVNYLKGQPPVLALPDEEYPQWLWGLLHNKTVAEDGPGGRAEKAQLRAENRRRIKDQNFLRTQ</sequence>
<keyword evidence="3 8" id="KW-0689">Ribosomal protein</keyword>
<evidence type="ECO:0000256" key="6">
    <source>
        <dbReference type="ARBA" id="ARBA00033752"/>
    </source>
</evidence>
<evidence type="ECO:0000256" key="5">
    <source>
        <dbReference type="ARBA" id="ARBA00023274"/>
    </source>
</evidence>
<keyword evidence="4" id="KW-0496">Mitochondrion</keyword>
<dbReference type="EMBL" id="KV428005">
    <property type="protein sequence ID" value="KZT44017.1"/>
    <property type="molecule type" value="Genomic_DNA"/>
</dbReference>
<keyword evidence="9" id="KW-1185">Reference proteome</keyword>
<dbReference type="Pfam" id="PF08561">
    <property type="entry name" value="Ribosomal_L37"/>
    <property type="match status" value="1"/>
</dbReference>
<dbReference type="GO" id="GO:0005762">
    <property type="term" value="C:mitochondrial large ribosomal subunit"/>
    <property type="evidence" value="ECO:0007669"/>
    <property type="project" value="TreeGrafter"/>
</dbReference>
<organism evidence="8 9">
    <name type="scientific">Sistotremastrum suecicum HHB10207 ss-3</name>
    <dbReference type="NCBI Taxonomy" id="1314776"/>
    <lineage>
        <taxon>Eukaryota</taxon>
        <taxon>Fungi</taxon>
        <taxon>Dikarya</taxon>
        <taxon>Basidiomycota</taxon>
        <taxon>Agaricomycotina</taxon>
        <taxon>Agaricomycetes</taxon>
        <taxon>Sistotremastrales</taxon>
        <taxon>Sistotremastraceae</taxon>
        <taxon>Sistotremastrum</taxon>
    </lineage>
</organism>
<evidence type="ECO:0000256" key="1">
    <source>
        <dbReference type="ARBA" id="ARBA00004173"/>
    </source>
</evidence>
<name>A0A166ISA5_9AGAM</name>
<dbReference type="GO" id="GO:0003735">
    <property type="term" value="F:structural constituent of ribosome"/>
    <property type="evidence" value="ECO:0007669"/>
    <property type="project" value="TreeGrafter"/>
</dbReference>
<proteinExistence type="inferred from homology"/>
<keyword evidence="5" id="KW-0687">Ribonucleoprotein</keyword>